<organism evidence="2 3">
    <name type="scientific">Sphaerosporella brunnea</name>
    <dbReference type="NCBI Taxonomy" id="1250544"/>
    <lineage>
        <taxon>Eukaryota</taxon>
        <taxon>Fungi</taxon>
        <taxon>Dikarya</taxon>
        <taxon>Ascomycota</taxon>
        <taxon>Pezizomycotina</taxon>
        <taxon>Pezizomycetes</taxon>
        <taxon>Pezizales</taxon>
        <taxon>Pyronemataceae</taxon>
        <taxon>Sphaerosporella</taxon>
    </lineage>
</organism>
<proteinExistence type="predicted"/>
<gene>
    <name evidence="2" type="ORF">FN846DRAFT_960039</name>
</gene>
<accession>A0A5J5EQT3</accession>
<sequence length="276" mass="30972">MSDTNEGKLLQTMDGETRAKSPLNKRKRKREKEKANRQLSEKKAKPVKLDRRTSSPPQLKRPTKPEQLDESIAQMDPSLTADYISQRIKKFEKDLSAVELEDRFIPASAFLDTTSYNNSRTLANLSEYLEQFSPSLARNKETNEALNTTGAPHTIIVTAAALRATDLARAVKRFQTKDSMVAKFFSKHIKLSEAIGLCNNIKIGVGVGTPARILALIREGALKLERLDAIVLDMSGLNKKRQGIFDIRETHKDILDLLNEPVIKSSLGDKIRLLVY</sequence>
<dbReference type="PANTHER" id="PTHR24030">
    <property type="entry name" value="PROTEIN CMSS1"/>
    <property type="match status" value="1"/>
</dbReference>
<feature type="compositionally biased region" description="Basic and acidic residues" evidence="1">
    <location>
        <begin position="32"/>
        <end position="53"/>
    </location>
</feature>
<evidence type="ECO:0000313" key="2">
    <source>
        <dbReference type="EMBL" id="KAA8899775.1"/>
    </source>
</evidence>
<dbReference type="InParanoid" id="A0A5J5EQT3"/>
<evidence type="ECO:0000256" key="1">
    <source>
        <dbReference type="SAM" id="MobiDB-lite"/>
    </source>
</evidence>
<dbReference type="AlphaFoldDB" id="A0A5J5EQT3"/>
<dbReference type="PANTHER" id="PTHR24030:SF0">
    <property type="entry name" value="PROTEIN CMSS1"/>
    <property type="match status" value="1"/>
</dbReference>
<feature type="region of interest" description="Disordered" evidence="1">
    <location>
        <begin position="1"/>
        <end position="72"/>
    </location>
</feature>
<dbReference type="GO" id="GO:0005634">
    <property type="term" value="C:nucleus"/>
    <property type="evidence" value="ECO:0007669"/>
    <property type="project" value="TreeGrafter"/>
</dbReference>
<dbReference type="GO" id="GO:0030686">
    <property type="term" value="C:90S preribosome"/>
    <property type="evidence" value="ECO:0007669"/>
    <property type="project" value="TreeGrafter"/>
</dbReference>
<comment type="caution">
    <text evidence="2">The sequence shown here is derived from an EMBL/GenBank/DDBJ whole genome shotgun (WGS) entry which is preliminary data.</text>
</comment>
<evidence type="ECO:0000313" key="3">
    <source>
        <dbReference type="Proteomes" id="UP000326924"/>
    </source>
</evidence>
<protein>
    <submittedName>
        <fullName evidence="2">U3-containing 90S pre-ribosomal complex subunit-domain containing protein</fullName>
    </submittedName>
</protein>
<dbReference type="Proteomes" id="UP000326924">
    <property type="component" value="Unassembled WGS sequence"/>
</dbReference>
<dbReference type="InterPro" id="IPR032704">
    <property type="entry name" value="Cms1"/>
</dbReference>
<dbReference type="EMBL" id="VXIS01000162">
    <property type="protein sequence ID" value="KAA8899775.1"/>
    <property type="molecule type" value="Genomic_DNA"/>
</dbReference>
<keyword evidence="3" id="KW-1185">Reference proteome</keyword>
<dbReference type="FunCoup" id="A0A5J5EQT3">
    <property type="interactions" value="281"/>
</dbReference>
<reference evidence="2 3" key="1">
    <citation type="submission" date="2019-09" db="EMBL/GenBank/DDBJ databases">
        <title>Draft genome of the ectomycorrhizal ascomycete Sphaerosporella brunnea.</title>
        <authorList>
            <consortium name="DOE Joint Genome Institute"/>
            <person name="Benucci G.M."/>
            <person name="Marozzi G."/>
            <person name="Antonielli L."/>
            <person name="Sanchez S."/>
            <person name="Marco P."/>
            <person name="Wang X."/>
            <person name="Falini L.B."/>
            <person name="Barry K."/>
            <person name="Haridas S."/>
            <person name="Lipzen A."/>
            <person name="Labutti K."/>
            <person name="Grigoriev I.V."/>
            <person name="Murat C."/>
            <person name="Martin F."/>
            <person name="Albertini E."/>
            <person name="Donnini D."/>
            <person name="Bonito G."/>
        </authorList>
    </citation>
    <scope>NUCLEOTIDE SEQUENCE [LARGE SCALE GENOMIC DNA]</scope>
    <source>
        <strain evidence="2 3">Sb_GMNB300</strain>
    </source>
</reference>
<dbReference type="OrthoDB" id="1929311at2759"/>
<name>A0A5J5EQT3_9PEZI</name>
<dbReference type="Pfam" id="PF14617">
    <property type="entry name" value="CMS1"/>
    <property type="match status" value="1"/>
</dbReference>